<dbReference type="PROSITE" id="PS50850">
    <property type="entry name" value="MFS"/>
    <property type="match status" value="1"/>
</dbReference>
<dbReference type="NCBIfam" id="TIGR00887">
    <property type="entry name" value="2A0109"/>
    <property type="match status" value="1"/>
</dbReference>
<dbReference type="GO" id="GO:0006817">
    <property type="term" value="P:phosphate ion transport"/>
    <property type="evidence" value="ECO:0007669"/>
    <property type="project" value="UniProtKB-KW"/>
</dbReference>
<sequence>MVQLEVLTALDKAKTQWYHFTAIIIAGMGFFTDAYDLFSIPVVTNLLGRIYYQVPGSKTPTHLPVNVNAAVNGVALCGTLAGQLFFGWLGDKLGRKKVYGMTLMLMVISALACGLSLGHTATSVMTTLCFFRFWLGFGIGGDYPLSATIMSEYANTRTRGAFIAAVFAMQGTGILVAGAVGCIVAAIYNHFVQAPPFSVNAAASCPDSADFVWRAILMFGAVPALATYYFRMKMPETARFTALVAGNQEQAAMDMAKVLQVDEIHSTKPVYKTQRIQYKLFSSEFFRRHGTHLLGTTSCWFLLDVAFYSQNLFQRDVYTAVGWIPAAASMSAVEEVFKISRAQSLIALCSTVPGYWVTVLLIDRIGRFKIQLQGFFFMTVFMLALTIPYNHLKTHNTTGFIVLYAFTFFFANFGPNSTTFIVPAELFPARFRSTCHGISAAAGKAGAIIGSFGFLYASSSSHQSEVQPGYTKGIGLRNALFLLCGTNALGFLCTFLVPETNQISLEDLSGENEENERNEAEDRAAAQAIANGTQTQTH</sequence>
<dbReference type="InterPro" id="IPR004738">
    <property type="entry name" value="Phos_permease"/>
</dbReference>
<dbReference type="Gene3D" id="1.20.1250.20">
    <property type="entry name" value="MFS general substrate transporter like domains"/>
    <property type="match status" value="1"/>
</dbReference>
<dbReference type="GO" id="GO:0015293">
    <property type="term" value="F:symporter activity"/>
    <property type="evidence" value="ECO:0007669"/>
    <property type="project" value="UniProtKB-KW"/>
</dbReference>
<evidence type="ECO:0000256" key="5">
    <source>
        <dbReference type="ARBA" id="ARBA00022847"/>
    </source>
</evidence>
<evidence type="ECO:0000256" key="10">
    <source>
        <dbReference type="SAM" id="Phobius"/>
    </source>
</evidence>
<evidence type="ECO:0000256" key="6">
    <source>
        <dbReference type="ARBA" id="ARBA00022989"/>
    </source>
</evidence>
<keyword evidence="2" id="KW-0813">Transport</keyword>
<feature type="region of interest" description="Disordered" evidence="9">
    <location>
        <begin position="508"/>
        <end position="538"/>
    </location>
</feature>
<feature type="transmembrane region" description="Helical" evidence="10">
    <location>
        <begin position="63"/>
        <end position="86"/>
    </location>
</feature>
<evidence type="ECO:0000256" key="8">
    <source>
        <dbReference type="ARBA" id="ARBA00044504"/>
    </source>
</evidence>
<gene>
    <name evidence="12" type="ORF">KC19_12G025300</name>
</gene>
<evidence type="ECO:0000256" key="7">
    <source>
        <dbReference type="ARBA" id="ARBA00023136"/>
    </source>
</evidence>
<organism evidence="12 13">
    <name type="scientific">Ceratodon purpureus</name>
    <name type="common">Fire moss</name>
    <name type="synonym">Dicranum purpureum</name>
    <dbReference type="NCBI Taxonomy" id="3225"/>
    <lineage>
        <taxon>Eukaryota</taxon>
        <taxon>Viridiplantae</taxon>
        <taxon>Streptophyta</taxon>
        <taxon>Embryophyta</taxon>
        <taxon>Bryophyta</taxon>
        <taxon>Bryophytina</taxon>
        <taxon>Bryopsida</taxon>
        <taxon>Dicranidae</taxon>
        <taxon>Pseudoditrichales</taxon>
        <taxon>Ditrichaceae</taxon>
        <taxon>Ceratodon</taxon>
    </lineage>
</organism>
<dbReference type="CDD" id="cd17364">
    <property type="entry name" value="MFS_PhT"/>
    <property type="match status" value="1"/>
</dbReference>
<proteinExistence type="inferred from homology"/>
<feature type="transmembrane region" description="Helical" evidence="10">
    <location>
        <begin position="162"/>
        <end position="191"/>
    </location>
</feature>
<dbReference type="InterPro" id="IPR005828">
    <property type="entry name" value="MFS_sugar_transport-like"/>
</dbReference>
<feature type="transmembrane region" description="Helical" evidence="10">
    <location>
        <begin position="401"/>
        <end position="426"/>
    </location>
</feature>
<protein>
    <recommendedName>
        <fullName evidence="11">Major facilitator superfamily (MFS) profile domain-containing protein</fullName>
    </recommendedName>
</protein>
<feature type="transmembrane region" description="Helical" evidence="10">
    <location>
        <begin position="438"/>
        <end position="459"/>
    </location>
</feature>
<comment type="caution">
    <text evidence="12">The sequence shown here is derived from an EMBL/GenBank/DDBJ whole genome shotgun (WGS) entry which is preliminary data.</text>
</comment>
<evidence type="ECO:0000256" key="4">
    <source>
        <dbReference type="ARBA" id="ARBA00022692"/>
    </source>
</evidence>
<keyword evidence="5" id="KW-0769">Symport</keyword>
<evidence type="ECO:0000259" key="11">
    <source>
        <dbReference type="PROSITE" id="PS50850"/>
    </source>
</evidence>
<feature type="compositionally biased region" description="Basic and acidic residues" evidence="9">
    <location>
        <begin position="515"/>
        <end position="524"/>
    </location>
</feature>
<feature type="transmembrane region" description="Helical" evidence="10">
    <location>
        <begin position="20"/>
        <end position="43"/>
    </location>
</feature>
<evidence type="ECO:0000256" key="2">
    <source>
        <dbReference type="ARBA" id="ARBA00022448"/>
    </source>
</evidence>
<evidence type="ECO:0000313" key="13">
    <source>
        <dbReference type="Proteomes" id="UP000822688"/>
    </source>
</evidence>
<reference evidence="12" key="1">
    <citation type="submission" date="2020-06" db="EMBL/GenBank/DDBJ databases">
        <title>WGS assembly of Ceratodon purpureus strain R40.</title>
        <authorList>
            <person name="Carey S.B."/>
            <person name="Jenkins J."/>
            <person name="Shu S."/>
            <person name="Lovell J.T."/>
            <person name="Sreedasyam A."/>
            <person name="Maumus F."/>
            <person name="Tiley G.P."/>
            <person name="Fernandez-Pozo N."/>
            <person name="Barry K."/>
            <person name="Chen C."/>
            <person name="Wang M."/>
            <person name="Lipzen A."/>
            <person name="Daum C."/>
            <person name="Saski C.A."/>
            <person name="Payton A.C."/>
            <person name="Mcbreen J.C."/>
            <person name="Conrad R.E."/>
            <person name="Kollar L.M."/>
            <person name="Olsson S."/>
            <person name="Huttunen S."/>
            <person name="Landis J.B."/>
            <person name="Wickett N.J."/>
            <person name="Johnson M.G."/>
            <person name="Rensing S.A."/>
            <person name="Grimwood J."/>
            <person name="Schmutz J."/>
            <person name="Mcdaniel S.F."/>
        </authorList>
    </citation>
    <scope>NUCLEOTIDE SEQUENCE</scope>
    <source>
        <strain evidence="12">R40</strain>
    </source>
</reference>
<dbReference type="InterPro" id="IPR020846">
    <property type="entry name" value="MFS_dom"/>
</dbReference>
<keyword evidence="7 10" id="KW-0472">Membrane</keyword>
<comment type="similarity">
    <text evidence="8">Belongs to the major facilitator superfamily. Phosphate:H(+) symporter (TC 2.A.1.9) family.</text>
</comment>
<dbReference type="Pfam" id="PF00083">
    <property type="entry name" value="Sugar_tr"/>
    <property type="match status" value="1"/>
</dbReference>
<evidence type="ECO:0000256" key="1">
    <source>
        <dbReference type="ARBA" id="ARBA00004141"/>
    </source>
</evidence>
<dbReference type="FunFam" id="1.20.1250.20:FF:000175">
    <property type="entry name" value="Inorganic phosphate transporter 1-6"/>
    <property type="match status" value="1"/>
</dbReference>
<dbReference type="PANTHER" id="PTHR24064">
    <property type="entry name" value="SOLUTE CARRIER FAMILY 22 MEMBER"/>
    <property type="match status" value="1"/>
</dbReference>
<feature type="transmembrane region" description="Helical" evidence="10">
    <location>
        <begin position="98"/>
        <end position="117"/>
    </location>
</feature>
<evidence type="ECO:0000256" key="9">
    <source>
        <dbReference type="SAM" id="MobiDB-lite"/>
    </source>
</evidence>
<dbReference type="GO" id="GO:0005315">
    <property type="term" value="F:phosphate transmembrane transporter activity"/>
    <property type="evidence" value="ECO:0007669"/>
    <property type="project" value="InterPro"/>
</dbReference>
<name>A0A8T0G3X1_CERPU</name>
<feature type="domain" description="Major facilitator superfamily (MFS) profile" evidence="11">
    <location>
        <begin position="22"/>
        <end position="502"/>
    </location>
</feature>
<dbReference type="Proteomes" id="UP000822688">
    <property type="component" value="Chromosome 12"/>
</dbReference>
<keyword evidence="3" id="KW-0592">Phosphate transport</keyword>
<dbReference type="EMBL" id="CM026433">
    <property type="protein sequence ID" value="KAG0553611.1"/>
    <property type="molecule type" value="Genomic_DNA"/>
</dbReference>
<dbReference type="GO" id="GO:0016020">
    <property type="term" value="C:membrane"/>
    <property type="evidence" value="ECO:0007669"/>
    <property type="project" value="UniProtKB-SubCell"/>
</dbReference>
<accession>A0A8T0G3X1</accession>
<evidence type="ECO:0000256" key="3">
    <source>
        <dbReference type="ARBA" id="ARBA00022592"/>
    </source>
</evidence>
<feature type="transmembrane region" description="Helical" evidence="10">
    <location>
        <begin position="479"/>
        <end position="497"/>
    </location>
</feature>
<feature type="transmembrane region" description="Helical" evidence="10">
    <location>
        <begin position="123"/>
        <end position="141"/>
    </location>
</feature>
<dbReference type="SUPFAM" id="SSF103473">
    <property type="entry name" value="MFS general substrate transporter"/>
    <property type="match status" value="1"/>
</dbReference>
<evidence type="ECO:0000313" key="12">
    <source>
        <dbReference type="EMBL" id="KAG0553611.1"/>
    </source>
</evidence>
<dbReference type="AlphaFoldDB" id="A0A8T0G3X1"/>
<dbReference type="InterPro" id="IPR036259">
    <property type="entry name" value="MFS_trans_sf"/>
</dbReference>
<feature type="transmembrane region" description="Helical" evidence="10">
    <location>
        <begin position="211"/>
        <end position="230"/>
    </location>
</feature>
<feature type="transmembrane region" description="Helical" evidence="10">
    <location>
        <begin position="370"/>
        <end position="389"/>
    </location>
</feature>
<comment type="subcellular location">
    <subcellularLocation>
        <location evidence="1">Membrane</location>
        <topology evidence="1">Multi-pass membrane protein</topology>
    </subcellularLocation>
</comment>
<keyword evidence="13" id="KW-1185">Reference proteome</keyword>
<keyword evidence="6 10" id="KW-1133">Transmembrane helix</keyword>
<keyword evidence="4 10" id="KW-0812">Transmembrane</keyword>